<dbReference type="InterPro" id="IPR013785">
    <property type="entry name" value="Aldolase_TIM"/>
</dbReference>
<dbReference type="HOGENOM" id="CLU_053595_0_2_9"/>
<dbReference type="GO" id="GO:0016052">
    <property type="term" value="P:carbohydrate catabolic process"/>
    <property type="evidence" value="ECO:0007669"/>
    <property type="project" value="TreeGrafter"/>
</dbReference>
<proteinExistence type="inferred from homology"/>
<evidence type="ECO:0000256" key="3">
    <source>
        <dbReference type="ARBA" id="ARBA00023239"/>
    </source>
</evidence>
<keyword evidence="9" id="KW-1185">Reference proteome</keyword>
<reference evidence="8 9" key="1">
    <citation type="journal article" date="2015" name="BMC Genomics">
        <title>Transcriptome analysis of thermophilic methylotrophic Bacillus methanolicus MGA3 using RNA-sequencing provides detailed insights into its previously uncharted transcriptional landscape.</title>
        <authorList>
            <person name="Irla M."/>
            <person name="Neshat A."/>
            <person name="Brautaset T."/>
            <person name="Ruckert C."/>
            <person name="Kalinowski J."/>
            <person name="Wendisch V.F."/>
        </authorList>
    </citation>
    <scope>NUCLEOTIDE SEQUENCE [LARGE SCALE GENOMIC DNA]</scope>
    <source>
        <strain evidence="9">MGA3 / ATCC 53907</strain>
    </source>
</reference>
<comment type="subcellular location">
    <subcellularLocation>
        <location evidence="7">Cytoplasm</location>
    </subcellularLocation>
</comment>
<dbReference type="EC" id="4.1.2.4" evidence="7"/>
<protein>
    <recommendedName>
        <fullName evidence="7">Deoxyribose-phosphate aldolase</fullName>
        <shortName evidence="7">DERA</shortName>
        <ecNumber evidence="7">4.1.2.4</ecNumber>
    </recommendedName>
    <alternativeName>
        <fullName evidence="7">2-deoxy-D-ribose 5-phosphate aldolase</fullName>
    </alternativeName>
    <alternativeName>
        <fullName evidence="7">Phosphodeoxyriboaldolase</fullName>
        <shortName evidence="7">Deoxyriboaldolase</shortName>
    </alternativeName>
</protein>
<keyword evidence="2 7" id="KW-0963">Cytoplasm</keyword>
<evidence type="ECO:0000256" key="1">
    <source>
        <dbReference type="ARBA" id="ARBA00010936"/>
    </source>
</evidence>
<dbReference type="PIRSF" id="PIRSF001357">
    <property type="entry name" value="DeoC"/>
    <property type="match status" value="1"/>
</dbReference>
<feature type="active site" description="Schiff-base intermediate with acetaldehyde" evidence="7">
    <location>
        <position position="152"/>
    </location>
</feature>
<dbReference type="GO" id="GO:0006018">
    <property type="term" value="P:2-deoxyribose 1-phosphate catabolic process"/>
    <property type="evidence" value="ECO:0007669"/>
    <property type="project" value="UniProtKB-UniRule"/>
</dbReference>
<dbReference type="HAMAP" id="MF_00114">
    <property type="entry name" value="DeoC_type1"/>
    <property type="match status" value="1"/>
</dbReference>
<dbReference type="AlphaFoldDB" id="I3EAN5"/>
<evidence type="ECO:0000256" key="2">
    <source>
        <dbReference type="ARBA" id="ARBA00022490"/>
    </source>
</evidence>
<feature type="active site" description="Proton donor/acceptor" evidence="7">
    <location>
        <position position="89"/>
    </location>
</feature>
<dbReference type="UniPathway" id="UPA00002">
    <property type="reaction ID" value="UER00468"/>
</dbReference>
<evidence type="ECO:0000313" key="8">
    <source>
        <dbReference type="EMBL" id="AIE60795.1"/>
    </source>
</evidence>
<keyword evidence="4 7" id="KW-0704">Schiff base</keyword>
<dbReference type="SMART" id="SM01133">
    <property type="entry name" value="DeoC"/>
    <property type="match status" value="1"/>
</dbReference>
<organism evidence="8 9">
    <name type="scientific">Bacillus methanolicus (strain MGA3 / ATCC 53907)</name>
    <dbReference type="NCBI Taxonomy" id="796606"/>
    <lineage>
        <taxon>Bacteria</taxon>
        <taxon>Bacillati</taxon>
        <taxon>Bacillota</taxon>
        <taxon>Bacilli</taxon>
        <taxon>Bacillales</taxon>
        <taxon>Bacillaceae</taxon>
        <taxon>Bacillus</taxon>
    </lineage>
</organism>
<dbReference type="OrthoDB" id="9778711at2"/>
<dbReference type="Gene3D" id="3.20.20.70">
    <property type="entry name" value="Aldolase class I"/>
    <property type="match status" value="1"/>
</dbReference>
<evidence type="ECO:0000256" key="5">
    <source>
        <dbReference type="ARBA" id="ARBA00048791"/>
    </source>
</evidence>
<dbReference type="InterPro" id="IPR028581">
    <property type="entry name" value="DeoC_typeI"/>
</dbReference>
<name>I3EAN5_BACMM</name>
<evidence type="ECO:0000256" key="4">
    <source>
        <dbReference type="ARBA" id="ARBA00023270"/>
    </source>
</evidence>
<evidence type="ECO:0000313" key="9">
    <source>
        <dbReference type="Proteomes" id="UP000027602"/>
    </source>
</evidence>
<comment type="pathway">
    <text evidence="7">Carbohydrate degradation; 2-deoxy-D-ribose 1-phosphate degradation; D-glyceraldehyde 3-phosphate and acetaldehyde from 2-deoxy-alpha-D-ribose 1-phosphate: step 2/2.</text>
</comment>
<dbReference type="SUPFAM" id="SSF51569">
    <property type="entry name" value="Aldolase"/>
    <property type="match status" value="1"/>
</dbReference>
<dbReference type="InterPro" id="IPR002915">
    <property type="entry name" value="DeoC/FbaB/LacD_aldolase"/>
</dbReference>
<dbReference type="CDD" id="cd00959">
    <property type="entry name" value="DeoC"/>
    <property type="match status" value="1"/>
</dbReference>
<dbReference type="STRING" id="796606.BMMGA3_12000"/>
<dbReference type="Proteomes" id="UP000027602">
    <property type="component" value="Chromosome"/>
</dbReference>
<dbReference type="GO" id="GO:0004139">
    <property type="term" value="F:deoxyribose-phosphate aldolase activity"/>
    <property type="evidence" value="ECO:0007669"/>
    <property type="project" value="UniProtKB-UniRule"/>
</dbReference>
<dbReference type="NCBIfam" id="TIGR00126">
    <property type="entry name" value="deoC"/>
    <property type="match status" value="1"/>
</dbReference>
<comment type="function">
    <text evidence="6 7">Catalyzes a reversible aldol reaction between acetaldehyde and D-glyceraldehyde 3-phosphate to generate 2-deoxy-D-ribose 5-phosphate.</text>
</comment>
<dbReference type="KEGG" id="bmet:BMMGA3_12000"/>
<comment type="catalytic activity">
    <reaction evidence="5 7">
        <text>2-deoxy-D-ribose 5-phosphate = D-glyceraldehyde 3-phosphate + acetaldehyde</text>
        <dbReference type="Rhea" id="RHEA:12821"/>
        <dbReference type="ChEBI" id="CHEBI:15343"/>
        <dbReference type="ChEBI" id="CHEBI:59776"/>
        <dbReference type="ChEBI" id="CHEBI:62877"/>
        <dbReference type="EC" id="4.1.2.4"/>
    </reaction>
</comment>
<evidence type="ECO:0000256" key="6">
    <source>
        <dbReference type="ARBA" id="ARBA00056337"/>
    </source>
</evidence>
<dbReference type="GO" id="GO:0009264">
    <property type="term" value="P:deoxyribonucleotide catabolic process"/>
    <property type="evidence" value="ECO:0007669"/>
    <property type="project" value="UniProtKB-UniRule"/>
</dbReference>
<dbReference type="RefSeq" id="WP_004435819.1">
    <property type="nucleotide sequence ID" value="NZ_ADWW01000002.1"/>
</dbReference>
<dbReference type="InterPro" id="IPR011343">
    <property type="entry name" value="DeoC"/>
</dbReference>
<dbReference type="EMBL" id="CP007739">
    <property type="protein sequence ID" value="AIE60795.1"/>
    <property type="molecule type" value="Genomic_DNA"/>
</dbReference>
<dbReference type="PANTHER" id="PTHR10889:SF1">
    <property type="entry name" value="DEOXYRIBOSE-PHOSPHATE ALDOLASE"/>
    <property type="match status" value="1"/>
</dbReference>
<evidence type="ECO:0000256" key="7">
    <source>
        <dbReference type="HAMAP-Rule" id="MF_00114"/>
    </source>
</evidence>
<dbReference type="GO" id="GO:0005737">
    <property type="term" value="C:cytoplasm"/>
    <property type="evidence" value="ECO:0007669"/>
    <property type="project" value="UniProtKB-SubCell"/>
</dbReference>
<sequence length="221" mass="23228">MDIAGMIDHTLLKADATKEQIKKLCEEAKEYKFASVCVNPGWVKYASELLEGSGVNVCTVIGFPLGATTLETKVFETKNAIENGAAEVDMVINIGALKDGDNDFVEKEIRAVVEAAKGQALTKVIIEACLLTEEEKVRACELAVKAGADYVKTSTGFSTGGATVEDVKLMRKTVGPDIGVKASGGVRSAEDAKKMIEAGASRIGASSGVSIVKGLTSESDY</sequence>
<accession>I3EAN5</accession>
<keyword evidence="3 7" id="KW-0456">Lyase</keyword>
<dbReference type="PANTHER" id="PTHR10889">
    <property type="entry name" value="DEOXYRIBOSE-PHOSPHATE ALDOLASE"/>
    <property type="match status" value="1"/>
</dbReference>
<dbReference type="Pfam" id="PF01791">
    <property type="entry name" value="DeoC"/>
    <property type="match status" value="1"/>
</dbReference>
<comment type="similarity">
    <text evidence="1 7">Belongs to the DeoC/FbaB aldolase family. DeoC type 1 subfamily.</text>
</comment>
<feature type="active site" description="Proton donor/acceptor" evidence="7">
    <location>
        <position position="181"/>
    </location>
</feature>
<gene>
    <name evidence="7 8" type="primary">deoC</name>
    <name evidence="8" type="ORF">BMMGA3_12000</name>
</gene>
<dbReference type="FunFam" id="3.20.20.70:FF:000044">
    <property type="entry name" value="Deoxyribose-phosphate aldolase"/>
    <property type="match status" value="1"/>
</dbReference>
<dbReference type="eggNOG" id="COG0274">
    <property type="taxonomic scope" value="Bacteria"/>
</dbReference>